<protein>
    <recommendedName>
        <fullName evidence="5">DUF1269 domain-containing protein</fullName>
    </recommendedName>
</protein>
<evidence type="ECO:0008006" key="5">
    <source>
        <dbReference type="Google" id="ProtNLM"/>
    </source>
</evidence>
<keyword evidence="2" id="KW-1133">Transmembrane helix</keyword>
<proteinExistence type="predicted"/>
<dbReference type="EMBL" id="BNJK01000001">
    <property type="protein sequence ID" value="GHO94622.1"/>
    <property type="molecule type" value="Genomic_DNA"/>
</dbReference>
<reference evidence="3" key="1">
    <citation type="submission" date="2020-10" db="EMBL/GenBank/DDBJ databases">
        <title>Taxonomic study of unclassified bacteria belonging to the class Ktedonobacteria.</title>
        <authorList>
            <person name="Yabe S."/>
            <person name="Wang C.M."/>
            <person name="Zheng Y."/>
            <person name="Sakai Y."/>
            <person name="Cavaletti L."/>
            <person name="Monciardini P."/>
            <person name="Donadio S."/>
        </authorList>
    </citation>
    <scope>NUCLEOTIDE SEQUENCE</scope>
    <source>
        <strain evidence="3">ID150040</strain>
    </source>
</reference>
<dbReference type="GO" id="GO:0006213">
    <property type="term" value="P:pyrimidine nucleoside metabolic process"/>
    <property type="evidence" value="ECO:0007669"/>
    <property type="project" value="InterPro"/>
</dbReference>
<keyword evidence="4" id="KW-1185">Reference proteome</keyword>
<keyword evidence="2" id="KW-0472">Membrane</keyword>
<dbReference type="RefSeq" id="WP_220205337.1">
    <property type="nucleotide sequence ID" value="NZ_BNJK01000001.1"/>
</dbReference>
<gene>
    <name evidence="3" type="ORF">KSF_046700</name>
</gene>
<keyword evidence="1" id="KW-0808">Transferase</keyword>
<keyword evidence="2" id="KW-0812">Transmembrane</keyword>
<dbReference type="GO" id="GO:0016763">
    <property type="term" value="F:pentosyltransferase activity"/>
    <property type="evidence" value="ECO:0007669"/>
    <property type="project" value="InterPro"/>
</dbReference>
<evidence type="ECO:0000256" key="2">
    <source>
        <dbReference type="SAM" id="Phobius"/>
    </source>
</evidence>
<accession>A0A8J3N501</accession>
<name>A0A8J3N501_9CHLR</name>
<dbReference type="AlphaFoldDB" id="A0A8J3N501"/>
<sequence length="172" mass="17678">MVSQMWLEAATYLNEADAQATVSELKQAGFTDPDISVIYTDAEHAVQAGMINGAVWGGVFGALWGLLFPPVGLLVATGPILGVFLSGVGLAAAGAVTVAALDGLISALVHLGMPREIATNLGEMVQKGDTLVIVHAKSPEQAERARAILAAHHPRTAQAQAPQGVVSVSSTM</sequence>
<dbReference type="InterPro" id="IPR052948">
    <property type="entry name" value="Low_temp-induced_all0457"/>
</dbReference>
<evidence type="ECO:0000313" key="3">
    <source>
        <dbReference type="EMBL" id="GHO94622.1"/>
    </source>
</evidence>
<feature type="transmembrane region" description="Helical" evidence="2">
    <location>
        <begin position="54"/>
        <end position="75"/>
    </location>
</feature>
<dbReference type="PANTHER" id="PTHR36109">
    <property type="entry name" value="MEMBRANE PROTEIN-RELATED"/>
    <property type="match status" value="1"/>
</dbReference>
<dbReference type="PANTHER" id="PTHR36109:SF2">
    <property type="entry name" value="MEMBRANE PROTEIN"/>
    <property type="match status" value="1"/>
</dbReference>
<comment type="caution">
    <text evidence="3">The sequence shown here is derived from an EMBL/GenBank/DDBJ whole genome shotgun (WGS) entry which is preliminary data.</text>
</comment>
<dbReference type="SUPFAM" id="SSF54680">
    <property type="entry name" value="Pyrimidine nucleoside phosphorylase C-terminal domain"/>
    <property type="match status" value="1"/>
</dbReference>
<feature type="transmembrane region" description="Helical" evidence="2">
    <location>
        <begin position="81"/>
        <end position="105"/>
    </location>
</feature>
<evidence type="ECO:0000313" key="4">
    <source>
        <dbReference type="Proteomes" id="UP000597444"/>
    </source>
</evidence>
<dbReference type="InterPro" id="IPR036566">
    <property type="entry name" value="PYNP-like_C_sf"/>
</dbReference>
<evidence type="ECO:0000256" key="1">
    <source>
        <dbReference type="ARBA" id="ARBA00022679"/>
    </source>
</evidence>
<dbReference type="Proteomes" id="UP000597444">
    <property type="component" value="Unassembled WGS sequence"/>
</dbReference>
<organism evidence="3 4">
    <name type="scientific">Reticulibacter mediterranei</name>
    <dbReference type="NCBI Taxonomy" id="2778369"/>
    <lineage>
        <taxon>Bacteria</taxon>
        <taxon>Bacillati</taxon>
        <taxon>Chloroflexota</taxon>
        <taxon>Ktedonobacteria</taxon>
        <taxon>Ktedonobacterales</taxon>
        <taxon>Reticulibacteraceae</taxon>
        <taxon>Reticulibacter</taxon>
    </lineage>
</organism>